<name>A0AAJ0CVG1_9HYPO</name>
<evidence type="ECO:0000256" key="2">
    <source>
        <dbReference type="ARBA" id="ARBA00022448"/>
    </source>
</evidence>
<dbReference type="PANTHER" id="PTHR10981">
    <property type="entry name" value="BATTENIN"/>
    <property type="match status" value="1"/>
</dbReference>
<feature type="transmembrane region" description="Helical" evidence="7">
    <location>
        <begin position="39"/>
        <end position="62"/>
    </location>
</feature>
<dbReference type="Proteomes" id="UP001251528">
    <property type="component" value="Unassembled WGS sequence"/>
</dbReference>
<evidence type="ECO:0000256" key="4">
    <source>
        <dbReference type="ARBA" id="ARBA00022970"/>
    </source>
</evidence>
<reference evidence="8" key="1">
    <citation type="submission" date="2023-06" db="EMBL/GenBank/DDBJ databases">
        <title>Conoideocrella luteorostrata (Hypocreales: Clavicipitaceae), a potential biocontrol fungus for elongate hemlock scale in United States Christmas tree production areas.</title>
        <authorList>
            <person name="Barrett H."/>
            <person name="Lovett B."/>
            <person name="Macias A.M."/>
            <person name="Stajich J.E."/>
            <person name="Kasson M.T."/>
        </authorList>
    </citation>
    <scope>NUCLEOTIDE SEQUENCE</scope>
    <source>
        <strain evidence="8">ARSEF 14590</strain>
    </source>
</reference>
<evidence type="ECO:0000256" key="3">
    <source>
        <dbReference type="ARBA" id="ARBA00022692"/>
    </source>
</evidence>
<evidence type="ECO:0000256" key="5">
    <source>
        <dbReference type="ARBA" id="ARBA00022989"/>
    </source>
</evidence>
<dbReference type="AlphaFoldDB" id="A0AAJ0CVG1"/>
<dbReference type="EMBL" id="JASWJB010000026">
    <property type="protein sequence ID" value="KAK2609187.1"/>
    <property type="molecule type" value="Genomic_DNA"/>
</dbReference>
<feature type="transmembrane region" description="Helical" evidence="7">
    <location>
        <begin position="124"/>
        <end position="145"/>
    </location>
</feature>
<feature type="transmembrane region" description="Helical" evidence="7">
    <location>
        <begin position="321"/>
        <end position="340"/>
    </location>
</feature>
<dbReference type="GO" id="GO:0005774">
    <property type="term" value="C:vacuolar membrane"/>
    <property type="evidence" value="ECO:0007669"/>
    <property type="project" value="UniProtKB-SubCell"/>
</dbReference>
<comment type="similarity">
    <text evidence="7">Belongs to the battenin family.</text>
</comment>
<proteinExistence type="inferred from homology"/>
<organism evidence="8 9">
    <name type="scientific">Conoideocrella luteorostrata</name>
    <dbReference type="NCBI Taxonomy" id="1105319"/>
    <lineage>
        <taxon>Eukaryota</taxon>
        <taxon>Fungi</taxon>
        <taxon>Dikarya</taxon>
        <taxon>Ascomycota</taxon>
        <taxon>Pezizomycotina</taxon>
        <taxon>Sordariomycetes</taxon>
        <taxon>Hypocreomycetidae</taxon>
        <taxon>Hypocreales</taxon>
        <taxon>Clavicipitaceae</taxon>
        <taxon>Conoideocrella</taxon>
    </lineage>
</organism>
<feature type="transmembrane region" description="Helical" evidence="7">
    <location>
        <begin position="7"/>
        <end position="33"/>
    </location>
</feature>
<evidence type="ECO:0000256" key="7">
    <source>
        <dbReference type="RuleBase" id="RU361113"/>
    </source>
</evidence>
<keyword evidence="6 7" id="KW-0472">Membrane</keyword>
<keyword evidence="5 7" id="KW-1133">Transmembrane helix</keyword>
<protein>
    <recommendedName>
        <fullName evidence="7">Protein BTN</fullName>
    </recommendedName>
</protein>
<keyword evidence="3 7" id="KW-0812">Transmembrane</keyword>
<keyword evidence="4" id="KW-0029">Amino-acid transport</keyword>
<keyword evidence="9" id="KW-1185">Reference proteome</keyword>
<feature type="transmembrane region" description="Helical" evidence="7">
    <location>
        <begin position="151"/>
        <end position="178"/>
    </location>
</feature>
<evidence type="ECO:0000256" key="1">
    <source>
        <dbReference type="ARBA" id="ARBA00004127"/>
    </source>
</evidence>
<dbReference type="InterPro" id="IPR003492">
    <property type="entry name" value="Battenin_disease_Cln3"/>
</dbReference>
<dbReference type="GO" id="GO:0006865">
    <property type="term" value="P:amino acid transport"/>
    <property type="evidence" value="ECO:0007669"/>
    <property type="project" value="UniProtKB-KW"/>
</dbReference>
<comment type="subcellular location">
    <subcellularLocation>
        <location evidence="1">Endomembrane system</location>
        <topology evidence="1">Multi-pass membrane protein</topology>
    </subcellularLocation>
    <subcellularLocation>
        <location evidence="7">Vacuole membrane</location>
        <topology evidence="7">Multi-pass membrane protein</topology>
    </subcellularLocation>
</comment>
<sequence>MSPNVRSLVGFALLGCINAVLAPTVFSTNYLIIPYSRPIVIIIEGLPALAIKLLLPHVLYYVAWRTRPCLLAGCWLLAALVTLAAPPNVSPLIRILSTAIASATAAAGEVMFVTQTRHYGPWGLAGWGIGTGIGGLVAVMMPYVLTTGLRLFLRCAIQIVYPLVAIMLLAYFYILPAVQLPRVGGKRRQYNASSGDDEENIPLTTQEVTPPSTVKLADGIKGSLSLAKPLMAEYILPIALTFTLQSFVFPASARLQPRSTSIETFTQFKFAFGFAFQLGSLASRSSVWLFRWKSVYQLLLLTAVASGLQLINTVFMVSSNAISLLLLASSAGAASGAIYMKIWTAYMDHMGTIAMSDGDISVGCISTGETLGGMVGSLAGSFMELFYCGSEGGRKRRWCSSTR</sequence>
<dbReference type="PRINTS" id="PR01315">
    <property type="entry name" value="BATTENIN"/>
</dbReference>
<dbReference type="GO" id="GO:0051453">
    <property type="term" value="P:regulation of intracellular pH"/>
    <property type="evidence" value="ECO:0007669"/>
    <property type="project" value="TreeGrafter"/>
</dbReference>
<feature type="transmembrane region" description="Helical" evidence="7">
    <location>
        <begin position="92"/>
        <end position="112"/>
    </location>
</feature>
<comment type="caution">
    <text evidence="8">The sequence shown here is derived from an EMBL/GenBank/DDBJ whole genome shotgun (WGS) entry which is preliminary data.</text>
</comment>
<gene>
    <name evidence="8" type="ORF">QQS21_002269</name>
</gene>
<dbReference type="PANTHER" id="PTHR10981:SF0">
    <property type="entry name" value="BATTENIN"/>
    <property type="match status" value="1"/>
</dbReference>
<keyword evidence="7" id="KW-0926">Vacuole</keyword>
<dbReference type="GO" id="GO:0012505">
    <property type="term" value="C:endomembrane system"/>
    <property type="evidence" value="ECO:0007669"/>
    <property type="project" value="UniProtKB-SubCell"/>
</dbReference>
<keyword evidence="2" id="KW-0813">Transport</keyword>
<evidence type="ECO:0000313" key="9">
    <source>
        <dbReference type="Proteomes" id="UP001251528"/>
    </source>
</evidence>
<evidence type="ECO:0000256" key="6">
    <source>
        <dbReference type="ARBA" id="ARBA00023136"/>
    </source>
</evidence>
<dbReference type="Pfam" id="PF02487">
    <property type="entry name" value="CLN3"/>
    <property type="match status" value="1"/>
</dbReference>
<feature type="transmembrane region" description="Helical" evidence="7">
    <location>
        <begin position="69"/>
        <end position="86"/>
    </location>
</feature>
<accession>A0AAJ0CVG1</accession>
<evidence type="ECO:0000313" key="8">
    <source>
        <dbReference type="EMBL" id="KAK2609187.1"/>
    </source>
</evidence>
<feature type="transmembrane region" description="Helical" evidence="7">
    <location>
        <begin position="295"/>
        <end position="315"/>
    </location>
</feature>